<feature type="domain" description="RDD" evidence="8">
    <location>
        <begin position="99"/>
        <end position="265"/>
    </location>
</feature>
<accession>A0ABW3EET5</accession>
<reference evidence="10" key="1">
    <citation type="journal article" date="2019" name="Int. J. Syst. Evol. Microbiol.">
        <title>The Global Catalogue of Microorganisms (GCM) 10K type strain sequencing project: providing services to taxonomists for standard genome sequencing and annotation.</title>
        <authorList>
            <consortium name="The Broad Institute Genomics Platform"/>
            <consortium name="The Broad Institute Genome Sequencing Center for Infectious Disease"/>
            <person name="Wu L."/>
            <person name="Ma J."/>
        </authorList>
    </citation>
    <scope>NUCLEOTIDE SEQUENCE [LARGE SCALE GENOMIC DNA]</scope>
    <source>
        <strain evidence="10">JCM 31202</strain>
    </source>
</reference>
<keyword evidence="3 7" id="KW-0812">Transmembrane</keyword>
<protein>
    <submittedName>
        <fullName evidence="9">RDD family protein</fullName>
    </submittedName>
</protein>
<feature type="transmembrane region" description="Helical" evidence="7">
    <location>
        <begin position="145"/>
        <end position="166"/>
    </location>
</feature>
<gene>
    <name evidence="9" type="ORF">ACFQ11_00070</name>
</gene>
<feature type="compositionally biased region" description="Low complexity" evidence="6">
    <location>
        <begin position="27"/>
        <end position="68"/>
    </location>
</feature>
<feature type="compositionally biased region" description="Gly residues" evidence="6">
    <location>
        <begin position="69"/>
        <end position="79"/>
    </location>
</feature>
<keyword evidence="5 7" id="KW-0472">Membrane</keyword>
<dbReference type="Proteomes" id="UP001596972">
    <property type="component" value="Unassembled WGS sequence"/>
</dbReference>
<keyword evidence="10" id="KW-1185">Reference proteome</keyword>
<comment type="subcellular location">
    <subcellularLocation>
        <location evidence="1">Cell membrane</location>
        <topology evidence="1">Multi-pass membrane protein</topology>
    </subcellularLocation>
</comment>
<dbReference type="EMBL" id="JBHTJA010000001">
    <property type="protein sequence ID" value="MFD0898788.1"/>
    <property type="molecule type" value="Genomic_DNA"/>
</dbReference>
<evidence type="ECO:0000256" key="5">
    <source>
        <dbReference type="ARBA" id="ARBA00023136"/>
    </source>
</evidence>
<evidence type="ECO:0000256" key="2">
    <source>
        <dbReference type="ARBA" id="ARBA00022475"/>
    </source>
</evidence>
<evidence type="ECO:0000313" key="10">
    <source>
        <dbReference type="Proteomes" id="UP001596972"/>
    </source>
</evidence>
<dbReference type="InterPro" id="IPR051791">
    <property type="entry name" value="Pra-immunoreactive"/>
</dbReference>
<evidence type="ECO:0000259" key="8">
    <source>
        <dbReference type="Pfam" id="PF06271"/>
    </source>
</evidence>
<keyword evidence="4 7" id="KW-1133">Transmembrane helix</keyword>
<organism evidence="9 10">
    <name type="scientific">Actinomadura sediminis</name>
    <dbReference type="NCBI Taxonomy" id="1038904"/>
    <lineage>
        <taxon>Bacteria</taxon>
        <taxon>Bacillati</taxon>
        <taxon>Actinomycetota</taxon>
        <taxon>Actinomycetes</taxon>
        <taxon>Streptosporangiales</taxon>
        <taxon>Thermomonosporaceae</taxon>
        <taxon>Actinomadura</taxon>
    </lineage>
</organism>
<evidence type="ECO:0000256" key="1">
    <source>
        <dbReference type="ARBA" id="ARBA00004651"/>
    </source>
</evidence>
<sequence length="294" mass="32531">MSESPHRGRPYQPPQGQGSYGPPPSYQGPQWQQPQRPQQPAQPPARQQWQQQPAQQQQWQQQPSYDPSYGGGYGGGYDPGHGHHGAPSHGDSYAGTPLAPILRRAGARIIDNSIVAVFGFALVLPVVVGTVGLDRAGSTAEDEGGIWNWPIIFTLFCVLSVLPFIYEAVQLALWGRTWGKRLLGIGVVQARPEGEPLTTTQGVWRAGITHIAYQLGVFFFLVLAVMVWSYAAYGMLLVWIGMVMAHLWAIWDQPLHQALHDRFSNTLVIDERALYDDGHGHDDHGHGETTEFVR</sequence>
<feature type="transmembrane region" description="Helical" evidence="7">
    <location>
        <begin position="113"/>
        <end position="133"/>
    </location>
</feature>
<evidence type="ECO:0000256" key="4">
    <source>
        <dbReference type="ARBA" id="ARBA00022989"/>
    </source>
</evidence>
<dbReference type="InterPro" id="IPR010432">
    <property type="entry name" value="RDD"/>
</dbReference>
<dbReference type="PANTHER" id="PTHR36115">
    <property type="entry name" value="PROLINE-RICH ANTIGEN HOMOLOG-RELATED"/>
    <property type="match status" value="1"/>
</dbReference>
<evidence type="ECO:0000313" key="9">
    <source>
        <dbReference type="EMBL" id="MFD0898788.1"/>
    </source>
</evidence>
<proteinExistence type="predicted"/>
<evidence type="ECO:0000256" key="3">
    <source>
        <dbReference type="ARBA" id="ARBA00022692"/>
    </source>
</evidence>
<evidence type="ECO:0000256" key="6">
    <source>
        <dbReference type="SAM" id="MobiDB-lite"/>
    </source>
</evidence>
<feature type="transmembrane region" description="Helical" evidence="7">
    <location>
        <begin position="211"/>
        <end position="228"/>
    </location>
</feature>
<keyword evidence="2" id="KW-1003">Cell membrane</keyword>
<dbReference type="Pfam" id="PF06271">
    <property type="entry name" value="RDD"/>
    <property type="match status" value="1"/>
</dbReference>
<dbReference type="RefSeq" id="WP_378295579.1">
    <property type="nucleotide sequence ID" value="NZ_JBHTJA010000001.1"/>
</dbReference>
<evidence type="ECO:0000256" key="7">
    <source>
        <dbReference type="SAM" id="Phobius"/>
    </source>
</evidence>
<feature type="region of interest" description="Disordered" evidence="6">
    <location>
        <begin position="1"/>
        <end position="91"/>
    </location>
</feature>
<name>A0ABW3EET5_9ACTN</name>
<comment type="caution">
    <text evidence="9">The sequence shown here is derived from an EMBL/GenBank/DDBJ whole genome shotgun (WGS) entry which is preliminary data.</text>
</comment>